<feature type="chain" id="PRO_5038700811" evidence="4">
    <location>
        <begin position="19"/>
        <end position="497"/>
    </location>
</feature>
<gene>
    <name evidence="5" type="ORF">HYG85_20020</name>
</gene>
<evidence type="ECO:0000256" key="3">
    <source>
        <dbReference type="ARBA" id="ARBA00022729"/>
    </source>
</evidence>
<dbReference type="InterPro" id="IPR006059">
    <property type="entry name" value="SBP"/>
</dbReference>
<dbReference type="SUPFAM" id="SSF53850">
    <property type="entry name" value="Periplasmic binding protein-like II"/>
    <property type="match status" value="1"/>
</dbReference>
<reference evidence="5 6" key="1">
    <citation type="submission" date="2020-07" db="EMBL/GenBank/DDBJ databases">
        <title>Vallitalea guaymasensis genome.</title>
        <authorList>
            <person name="Postec A."/>
        </authorList>
    </citation>
    <scope>NUCLEOTIDE SEQUENCE [LARGE SCALE GENOMIC DNA]</scope>
    <source>
        <strain evidence="5 6">Ra1766G1</strain>
    </source>
</reference>
<dbReference type="GO" id="GO:0015768">
    <property type="term" value="P:maltose transport"/>
    <property type="evidence" value="ECO:0007669"/>
    <property type="project" value="TreeGrafter"/>
</dbReference>
<dbReference type="AlphaFoldDB" id="A0A8J8MDR6"/>
<dbReference type="GO" id="GO:0042956">
    <property type="term" value="P:maltodextrin transmembrane transport"/>
    <property type="evidence" value="ECO:0007669"/>
    <property type="project" value="TreeGrafter"/>
</dbReference>
<dbReference type="KEGG" id="vgu:HYG85_20020"/>
<evidence type="ECO:0000256" key="1">
    <source>
        <dbReference type="ARBA" id="ARBA00008520"/>
    </source>
</evidence>
<dbReference type="GO" id="GO:1901982">
    <property type="term" value="F:maltose binding"/>
    <property type="evidence" value="ECO:0007669"/>
    <property type="project" value="TreeGrafter"/>
</dbReference>
<dbReference type="PROSITE" id="PS51257">
    <property type="entry name" value="PROKAR_LIPOPROTEIN"/>
    <property type="match status" value="1"/>
</dbReference>
<dbReference type="EMBL" id="CP058561">
    <property type="protein sequence ID" value="QUH31082.1"/>
    <property type="molecule type" value="Genomic_DNA"/>
</dbReference>
<keyword evidence="6" id="KW-1185">Reference proteome</keyword>
<dbReference type="RefSeq" id="WP_212691158.1">
    <property type="nucleotide sequence ID" value="NZ_CP058561.1"/>
</dbReference>
<evidence type="ECO:0000313" key="5">
    <source>
        <dbReference type="EMBL" id="QUH31082.1"/>
    </source>
</evidence>
<organism evidence="5 6">
    <name type="scientific">Vallitalea guaymasensis</name>
    <dbReference type="NCBI Taxonomy" id="1185412"/>
    <lineage>
        <taxon>Bacteria</taxon>
        <taxon>Bacillati</taxon>
        <taxon>Bacillota</taxon>
        <taxon>Clostridia</taxon>
        <taxon>Lachnospirales</taxon>
        <taxon>Vallitaleaceae</taxon>
        <taxon>Vallitalea</taxon>
    </lineage>
</organism>
<dbReference type="GO" id="GO:0055052">
    <property type="term" value="C:ATP-binding cassette (ABC) transporter complex, substrate-binding subunit-containing"/>
    <property type="evidence" value="ECO:0007669"/>
    <property type="project" value="TreeGrafter"/>
</dbReference>
<evidence type="ECO:0000256" key="2">
    <source>
        <dbReference type="ARBA" id="ARBA00022448"/>
    </source>
</evidence>
<dbReference type="Proteomes" id="UP000677305">
    <property type="component" value="Chromosome"/>
</dbReference>
<protein>
    <submittedName>
        <fullName evidence="5">Extracellular solute-binding protein</fullName>
    </submittedName>
</protein>
<dbReference type="Pfam" id="PF13416">
    <property type="entry name" value="SBP_bac_8"/>
    <property type="match status" value="1"/>
</dbReference>
<dbReference type="PANTHER" id="PTHR30061:SF50">
    <property type="entry name" value="MALTOSE_MALTODEXTRIN-BINDING PERIPLASMIC PROTEIN"/>
    <property type="match status" value="1"/>
</dbReference>
<dbReference type="Gene3D" id="3.40.190.10">
    <property type="entry name" value="Periplasmic binding protein-like II"/>
    <property type="match status" value="2"/>
</dbReference>
<keyword evidence="2" id="KW-0813">Transport</keyword>
<name>A0A8J8MDR6_9FIRM</name>
<dbReference type="PANTHER" id="PTHR30061">
    <property type="entry name" value="MALTOSE-BINDING PERIPLASMIC PROTEIN"/>
    <property type="match status" value="1"/>
</dbReference>
<comment type="similarity">
    <text evidence="1">Belongs to the bacterial solute-binding protein 1 family.</text>
</comment>
<accession>A0A8J8MDR6</accession>
<feature type="signal peptide" evidence="4">
    <location>
        <begin position="1"/>
        <end position="18"/>
    </location>
</feature>
<evidence type="ECO:0000313" key="6">
    <source>
        <dbReference type="Proteomes" id="UP000677305"/>
    </source>
</evidence>
<keyword evidence="3 4" id="KW-0732">Signal</keyword>
<sequence>MRKLLSIIMILALTLSLAGCKKSVTAKFEDDLKWDDKSQSYAMEKDAKLMLWTDNDEFAEKVIELWDKKYPDVTLEYENVAANDSAKKIKLDGPAGLGADVFYMPHNSVVDTRESGTLYKLPERVKEMVMNDMQESAYKVAMYENDMYAIPSSIENIALVYNKQLLKALPVLPTTIKTNASNLLEQVENKEIYMEELLEGIASWGNNYSGAGIEVPYKQDRFYKGDGEEISESEDIHTILAWQLYDAYHNYPFLTRDGYRVFGSDNNNPDMFDIDKPEVRSSIEAVIGDWYGNKDESRLFPGLATLEDMGWDQAPSRFQKGQVAMTITGPWVMQDIKKNWDLWIQEGKFGLTPDSEPSDIFGATALPKFSNGNNPITFSGVQVTGMNIYTNYPNAAMNLISFLASDEVMKVVYSTLGKIPAVKDSSKIPGLNEDSISNGFLEQAIYSHAMPVIQEGNYMWDPLRDVWTNIFVEKMSIEEAQAKSLSDYQRILEDAGK</sequence>
<proteinExistence type="inferred from homology"/>
<evidence type="ECO:0000256" key="4">
    <source>
        <dbReference type="SAM" id="SignalP"/>
    </source>
</evidence>